<dbReference type="Pfam" id="PF00932">
    <property type="entry name" value="LTD"/>
    <property type="match status" value="1"/>
</dbReference>
<dbReference type="Proteomes" id="UP000590740">
    <property type="component" value="Unassembled WGS sequence"/>
</dbReference>
<dbReference type="SUPFAM" id="SSF56112">
    <property type="entry name" value="Protein kinase-like (PK-like)"/>
    <property type="match status" value="1"/>
</dbReference>
<dbReference type="SMART" id="SM00220">
    <property type="entry name" value="S_TKc"/>
    <property type="match status" value="1"/>
</dbReference>
<feature type="domain" description="LTD" evidence="8">
    <location>
        <begin position="442"/>
        <end position="580"/>
    </location>
</feature>
<dbReference type="EMBL" id="JACHIG010000003">
    <property type="protein sequence ID" value="MBB5032392.1"/>
    <property type="molecule type" value="Genomic_DNA"/>
</dbReference>
<name>A0A7W7YA19_9BACT</name>
<proteinExistence type="predicted"/>
<evidence type="ECO:0000313" key="9">
    <source>
        <dbReference type="EMBL" id="MBB5032392.1"/>
    </source>
</evidence>
<dbReference type="InterPro" id="IPR036415">
    <property type="entry name" value="Lamin_tail_dom_sf"/>
</dbReference>
<gene>
    <name evidence="9" type="ORF">HNQ65_001969</name>
</gene>
<evidence type="ECO:0000256" key="1">
    <source>
        <dbReference type="ARBA" id="ARBA00022679"/>
    </source>
</evidence>
<keyword evidence="2" id="KW-0547">Nucleotide-binding</keyword>
<dbReference type="GO" id="GO:0004674">
    <property type="term" value="F:protein serine/threonine kinase activity"/>
    <property type="evidence" value="ECO:0007669"/>
    <property type="project" value="UniProtKB-KW"/>
</dbReference>
<protein>
    <submittedName>
        <fullName evidence="9">Serine/threonine protein kinase</fullName>
    </submittedName>
</protein>
<dbReference type="CDD" id="cd14014">
    <property type="entry name" value="STKc_PknB_like"/>
    <property type="match status" value="1"/>
</dbReference>
<dbReference type="Pfam" id="PF00069">
    <property type="entry name" value="Pkinase"/>
    <property type="match status" value="1"/>
</dbReference>
<dbReference type="InterPro" id="IPR011009">
    <property type="entry name" value="Kinase-like_dom_sf"/>
</dbReference>
<dbReference type="PROSITE" id="PS50041">
    <property type="entry name" value="C_TYPE_LECTIN_2"/>
    <property type="match status" value="1"/>
</dbReference>
<feature type="domain" description="C-type lectin" evidence="7">
    <location>
        <begin position="374"/>
        <end position="481"/>
    </location>
</feature>
<dbReference type="Gene3D" id="3.30.200.20">
    <property type="entry name" value="Phosphorylase Kinase, domain 1"/>
    <property type="match status" value="1"/>
</dbReference>
<dbReference type="PROSITE" id="PS51841">
    <property type="entry name" value="LTD"/>
    <property type="match status" value="1"/>
</dbReference>
<dbReference type="InterPro" id="IPR008271">
    <property type="entry name" value="Ser/Thr_kinase_AS"/>
</dbReference>
<evidence type="ECO:0000313" key="10">
    <source>
        <dbReference type="Proteomes" id="UP000590740"/>
    </source>
</evidence>
<dbReference type="InterPro" id="IPR016186">
    <property type="entry name" value="C-type_lectin-like/link_sf"/>
</dbReference>
<dbReference type="SUPFAM" id="SSF56436">
    <property type="entry name" value="C-type lectin-like"/>
    <property type="match status" value="1"/>
</dbReference>
<reference evidence="9 10" key="1">
    <citation type="submission" date="2020-08" db="EMBL/GenBank/DDBJ databases">
        <title>Genomic Encyclopedia of Type Strains, Phase IV (KMG-IV): sequencing the most valuable type-strain genomes for metagenomic binning, comparative biology and taxonomic classification.</title>
        <authorList>
            <person name="Goeker M."/>
        </authorList>
    </citation>
    <scope>NUCLEOTIDE SEQUENCE [LARGE SCALE GENOMIC DNA]</scope>
    <source>
        <strain evidence="9 10">DSM 12252</strain>
    </source>
</reference>
<organism evidence="9 10">
    <name type="scientific">Prosthecobacter vanneervenii</name>
    <dbReference type="NCBI Taxonomy" id="48466"/>
    <lineage>
        <taxon>Bacteria</taxon>
        <taxon>Pseudomonadati</taxon>
        <taxon>Verrucomicrobiota</taxon>
        <taxon>Verrucomicrobiia</taxon>
        <taxon>Verrucomicrobiales</taxon>
        <taxon>Verrucomicrobiaceae</taxon>
        <taxon>Prosthecobacter</taxon>
    </lineage>
</organism>
<accession>A0A7W7YA19</accession>
<evidence type="ECO:0000256" key="2">
    <source>
        <dbReference type="ARBA" id="ARBA00022741"/>
    </source>
</evidence>
<dbReference type="PANTHER" id="PTHR43289:SF6">
    <property type="entry name" value="SERINE_THREONINE-PROTEIN KINASE NEKL-3"/>
    <property type="match status" value="1"/>
</dbReference>
<evidence type="ECO:0000259" key="8">
    <source>
        <dbReference type="PROSITE" id="PS51841"/>
    </source>
</evidence>
<keyword evidence="3 9" id="KW-0418">Kinase</keyword>
<dbReference type="InterPro" id="IPR001304">
    <property type="entry name" value="C-type_lectin-like"/>
</dbReference>
<dbReference type="SUPFAM" id="SSF74853">
    <property type="entry name" value="Lamin A/C globular tail domain"/>
    <property type="match status" value="1"/>
</dbReference>
<keyword evidence="9" id="KW-0723">Serine/threonine-protein kinase</keyword>
<dbReference type="InterPro" id="IPR000719">
    <property type="entry name" value="Prot_kinase_dom"/>
</dbReference>
<feature type="compositionally biased region" description="Polar residues" evidence="5">
    <location>
        <begin position="589"/>
        <end position="598"/>
    </location>
</feature>
<keyword evidence="1" id="KW-0808">Transferase</keyword>
<dbReference type="GO" id="GO:0005524">
    <property type="term" value="F:ATP binding"/>
    <property type="evidence" value="ECO:0007669"/>
    <property type="project" value="UniProtKB-KW"/>
</dbReference>
<feature type="domain" description="Protein kinase" evidence="6">
    <location>
        <begin position="58"/>
        <end position="341"/>
    </location>
</feature>
<dbReference type="InterPro" id="IPR016187">
    <property type="entry name" value="CTDL_fold"/>
</dbReference>
<evidence type="ECO:0000259" key="6">
    <source>
        <dbReference type="PROSITE" id="PS50011"/>
    </source>
</evidence>
<keyword evidence="4" id="KW-0067">ATP-binding</keyword>
<evidence type="ECO:0000256" key="4">
    <source>
        <dbReference type="ARBA" id="ARBA00022840"/>
    </source>
</evidence>
<evidence type="ECO:0000256" key="3">
    <source>
        <dbReference type="ARBA" id="ARBA00022777"/>
    </source>
</evidence>
<dbReference type="Gene3D" id="1.10.510.10">
    <property type="entry name" value="Transferase(Phosphotransferase) domain 1"/>
    <property type="match status" value="1"/>
</dbReference>
<evidence type="ECO:0000256" key="5">
    <source>
        <dbReference type="SAM" id="MobiDB-lite"/>
    </source>
</evidence>
<dbReference type="AlphaFoldDB" id="A0A7W7YA19"/>
<comment type="caution">
    <text evidence="9">The sequence shown here is derived from an EMBL/GenBank/DDBJ whole genome shotgun (WGS) entry which is preliminary data.</text>
</comment>
<keyword evidence="10" id="KW-1185">Reference proteome</keyword>
<dbReference type="CDD" id="cd00037">
    <property type="entry name" value="CLECT"/>
    <property type="match status" value="1"/>
</dbReference>
<dbReference type="PANTHER" id="PTHR43289">
    <property type="entry name" value="MITOGEN-ACTIVATED PROTEIN KINASE KINASE KINASE 20-RELATED"/>
    <property type="match status" value="1"/>
</dbReference>
<dbReference type="InterPro" id="IPR001322">
    <property type="entry name" value="Lamin_tail_dom"/>
</dbReference>
<sequence length="657" mass="72890">MSAPSPGQDARDSSDTSLAQSPLLGLNPVGLMDGVLAGQATDWEPPLAEELEPCFPGYTDFRFLDRGGMGAVYSALQNSLERRVAVKILPPDLGNDTLFVDGFHREARLLARLQHPHVVAIYDFGRNAAGHLFIVMEYVDGTSLLEIMKKDRLPLQRTLQVIAQVCEALQFAHDHGVIHRDIKPTNILIDSRDNVRVADFGLARLAKAEGTTTTQTRSSMIMGTPVYAAPEQRRLGNDVDHRADIFSLGVTLYEMITGHFPVGVFEAPSKKAGSPPGLDKIVTKALRENPAERYQSATEMRQAVLRAADRMVRPMIQRTITKRPMISMMTTIIVTAALIYLFDEVNKQVLQKIPPAPVVQPLQNFTLVPLNNTFSLLNTRMTWHRAQVQAEVLPDAELASIHSAAELAEVHQLLEEHGIHSSVWTGGLLKESLDKCTWTDGTPWDFEAWMPSAGEPPVVVTEIQPKNDGTLRTPRGDTPDWIELHNPSSKPVDLTGWRLTHFQGQGREFFEDRLGIGLPPGSPALMLAPGEYRVIYCSAISEDEENTPQFHFRLEAQRGRIAWADPRGRIIQSFNTAWNNFPANASITSDPAGNNWGISPQPSPGKPNPPPVRPLAIDVTPHPPERQAVMLLPQFNSRWCTAPLDRNALPLIRHRKK</sequence>
<feature type="region of interest" description="Disordered" evidence="5">
    <location>
        <begin position="589"/>
        <end position="613"/>
    </location>
</feature>
<feature type="compositionally biased region" description="Pro residues" evidence="5">
    <location>
        <begin position="601"/>
        <end position="613"/>
    </location>
</feature>
<dbReference type="PROSITE" id="PS50011">
    <property type="entry name" value="PROTEIN_KINASE_DOM"/>
    <property type="match status" value="1"/>
</dbReference>
<dbReference type="Gene3D" id="3.10.100.10">
    <property type="entry name" value="Mannose-Binding Protein A, subunit A"/>
    <property type="match status" value="1"/>
</dbReference>
<dbReference type="RefSeq" id="WP_184339320.1">
    <property type="nucleotide sequence ID" value="NZ_JACHIG010000003.1"/>
</dbReference>
<evidence type="ECO:0000259" key="7">
    <source>
        <dbReference type="PROSITE" id="PS50041"/>
    </source>
</evidence>
<dbReference type="PROSITE" id="PS00108">
    <property type="entry name" value="PROTEIN_KINASE_ST"/>
    <property type="match status" value="1"/>
</dbReference>